<dbReference type="InterPro" id="IPR017441">
    <property type="entry name" value="Protein_kinase_ATP_BS"/>
</dbReference>
<evidence type="ECO:0000256" key="5">
    <source>
        <dbReference type="SAM" id="Coils"/>
    </source>
</evidence>
<sequence>MLTINVKQFGIDIRNFTKIEKIGHGGFSEVFLAEYKKNGRNYAAKVLKSNVFEREERKKIENEIEIMTNVSHPTIIKYFGYSLLDFCLDQRIVIFTEFAKNGSLSDMIHRAKSSTLPLNFDNTTRQIILIGISCGMRYLHHKNVIHCDLKPKNILLDENYYPHIIDFGVAKYNLKNNSFDNPSLCGTLPYMGPEIFLNKRCTNKVDVYAFGILMYEVICEDDLYPEIMDKQSLTKEFKKKVALSKSRPEFKKEVKNLIKRLIQKCWSQEPSDRPNFDEIFEKLTNNKYFLDNVDEDRVQKYVEEITGNDTTFMKTYDIIQKVEKLSNENKELKEQIRSLKEENEKLSNSCSKLKKKISEIIQKIEVDSNIVIKPENLIENDLSIDLTNLLKLKEKSGNTSPQAKNSPKAKENSNVDPSPRKIIVLSPPKENDEIKYINQREDLSPKKPVSLIKPKEDDIKYINQRENLSPKKSSSLIKPKEEEIKYINQREELTPKKSSSLMKPKEEEIKYINQREEPSPKKSISLMKQNEDEIKYIKQREESPKKSISLLKPKEEEIRYIKQKDELAPKKPASLLQQKEDDYKLVRQREKKSDDIERSPRRILVITQPKEAKEDEIKFINQREEHPPSKPIIFLQNEKINGQFLLTSASPRRIPQFARQKDQEEVNARPPIIGEIKEEKNDDQVVKLPSLMKPKKDESLVTISEFNSYSLQQQQQILRSKVISMNTNRTFIKKPKNQFIINLLKFINYLINFQSFFDPEMDGYIEIRQCDTHDDKLDNITRKDQVNILHKTTEILYYNNILISDTFREMVRMFKFIAIEIRYFSKIFQDAYKIVLSLKRVFINIFISGIKKTDNTFKGNKFIDSIRFDNSVSIINDYAFQNCSELNQVKLSSSITSIGSGAFEGCSSLQSVSIPSSVTFIDFSVFKGCSDLTEVCLPSSIKLIRSNAFYGCSSLKTLSIPSSVTSIGDYAFYSCSALETVSIPSSVTSLGEFSFGKCSSLKQIVIPTSVSSIGKSSFDGCLSLEQIKIPNSIKNLNELNLNKKTKITRI</sequence>
<dbReference type="PANTHER" id="PTHR44329:SF298">
    <property type="entry name" value="MIXED LINEAGE KINASE DOMAIN-LIKE PROTEIN"/>
    <property type="match status" value="1"/>
</dbReference>
<accession>A0ABR2H8B0</accession>
<dbReference type="InterPro" id="IPR032675">
    <property type="entry name" value="LRR_dom_sf"/>
</dbReference>
<keyword evidence="5" id="KW-0175">Coiled coil</keyword>
<keyword evidence="9" id="KW-1185">Reference proteome</keyword>
<dbReference type="Gene3D" id="1.10.510.10">
    <property type="entry name" value="Transferase(Phosphotransferase) domain 1"/>
    <property type="match status" value="1"/>
</dbReference>
<dbReference type="InterPro" id="IPR026906">
    <property type="entry name" value="LRR_5"/>
</dbReference>
<dbReference type="InterPro" id="IPR000719">
    <property type="entry name" value="Prot_kinase_dom"/>
</dbReference>
<evidence type="ECO:0000256" key="4">
    <source>
        <dbReference type="PROSITE-ProRule" id="PRU10141"/>
    </source>
</evidence>
<gene>
    <name evidence="8" type="ORF">M9Y10_026031</name>
</gene>
<dbReference type="Pfam" id="PF13306">
    <property type="entry name" value="LRR_5"/>
    <property type="match status" value="1"/>
</dbReference>
<dbReference type="Pfam" id="PF00069">
    <property type="entry name" value="Pkinase"/>
    <property type="match status" value="1"/>
</dbReference>
<dbReference type="InterPro" id="IPR051681">
    <property type="entry name" value="Ser/Thr_Kinases-Pseudokinases"/>
</dbReference>
<feature type="compositionally biased region" description="Basic and acidic residues" evidence="6">
    <location>
        <begin position="578"/>
        <end position="597"/>
    </location>
</feature>
<evidence type="ECO:0000259" key="7">
    <source>
        <dbReference type="PROSITE" id="PS50011"/>
    </source>
</evidence>
<dbReference type="EMBL" id="JAPFFF010000038">
    <property type="protein sequence ID" value="KAK8842445.1"/>
    <property type="molecule type" value="Genomic_DNA"/>
</dbReference>
<dbReference type="InterPro" id="IPR008271">
    <property type="entry name" value="Ser/Thr_kinase_AS"/>
</dbReference>
<name>A0ABR2H8B0_9EUKA</name>
<feature type="coiled-coil region" evidence="5">
    <location>
        <begin position="315"/>
        <end position="363"/>
    </location>
</feature>
<keyword evidence="1" id="KW-0808">Transferase</keyword>
<evidence type="ECO:0000256" key="3">
    <source>
        <dbReference type="ARBA" id="ARBA00022840"/>
    </source>
</evidence>
<dbReference type="PROSITE" id="PS00108">
    <property type="entry name" value="PROTEIN_KINASE_ST"/>
    <property type="match status" value="1"/>
</dbReference>
<dbReference type="Proteomes" id="UP001470230">
    <property type="component" value="Unassembled WGS sequence"/>
</dbReference>
<dbReference type="PROSITE" id="PS00107">
    <property type="entry name" value="PROTEIN_KINASE_ATP"/>
    <property type="match status" value="1"/>
</dbReference>
<evidence type="ECO:0000313" key="8">
    <source>
        <dbReference type="EMBL" id="KAK8842445.1"/>
    </source>
</evidence>
<evidence type="ECO:0000256" key="6">
    <source>
        <dbReference type="SAM" id="MobiDB-lite"/>
    </source>
</evidence>
<dbReference type="InterPro" id="IPR011009">
    <property type="entry name" value="Kinase-like_dom_sf"/>
</dbReference>
<dbReference type="PANTHER" id="PTHR44329">
    <property type="entry name" value="SERINE/THREONINE-PROTEIN KINASE TNNI3K-RELATED"/>
    <property type="match status" value="1"/>
</dbReference>
<feature type="domain" description="Protein kinase" evidence="7">
    <location>
        <begin position="16"/>
        <end position="289"/>
    </location>
</feature>
<comment type="caution">
    <text evidence="8">The sequence shown here is derived from an EMBL/GenBank/DDBJ whole genome shotgun (WGS) entry which is preliminary data.</text>
</comment>
<feature type="region of interest" description="Disordered" evidence="6">
    <location>
        <begin position="395"/>
        <end position="424"/>
    </location>
</feature>
<dbReference type="SUPFAM" id="SSF52058">
    <property type="entry name" value="L domain-like"/>
    <property type="match status" value="1"/>
</dbReference>
<keyword evidence="1" id="KW-0418">Kinase</keyword>
<dbReference type="PROSITE" id="PS50011">
    <property type="entry name" value="PROTEIN_KINASE_DOM"/>
    <property type="match status" value="1"/>
</dbReference>
<evidence type="ECO:0000313" key="9">
    <source>
        <dbReference type="Proteomes" id="UP001470230"/>
    </source>
</evidence>
<dbReference type="PRINTS" id="PR00109">
    <property type="entry name" value="TYRKINASE"/>
</dbReference>
<protein>
    <recommendedName>
        <fullName evidence="7">Protein kinase domain-containing protein</fullName>
    </recommendedName>
</protein>
<organism evidence="8 9">
    <name type="scientific">Tritrichomonas musculus</name>
    <dbReference type="NCBI Taxonomy" id="1915356"/>
    <lineage>
        <taxon>Eukaryota</taxon>
        <taxon>Metamonada</taxon>
        <taxon>Parabasalia</taxon>
        <taxon>Tritrichomonadida</taxon>
        <taxon>Tritrichomonadidae</taxon>
        <taxon>Tritrichomonas</taxon>
    </lineage>
</organism>
<evidence type="ECO:0000256" key="2">
    <source>
        <dbReference type="ARBA" id="ARBA00022741"/>
    </source>
</evidence>
<evidence type="ECO:0000256" key="1">
    <source>
        <dbReference type="ARBA" id="ARBA00022527"/>
    </source>
</evidence>
<feature type="region of interest" description="Disordered" evidence="6">
    <location>
        <begin position="569"/>
        <end position="597"/>
    </location>
</feature>
<keyword evidence="1" id="KW-0723">Serine/threonine-protein kinase</keyword>
<dbReference type="InterPro" id="IPR001245">
    <property type="entry name" value="Ser-Thr/Tyr_kinase_cat_dom"/>
</dbReference>
<proteinExistence type="predicted"/>
<keyword evidence="2 4" id="KW-0547">Nucleotide-binding</keyword>
<dbReference type="SMART" id="SM00220">
    <property type="entry name" value="S_TKc"/>
    <property type="match status" value="1"/>
</dbReference>
<feature type="binding site" evidence="4">
    <location>
        <position position="45"/>
    </location>
    <ligand>
        <name>ATP</name>
        <dbReference type="ChEBI" id="CHEBI:30616"/>
    </ligand>
</feature>
<reference evidence="8 9" key="1">
    <citation type="submission" date="2024-04" db="EMBL/GenBank/DDBJ databases">
        <title>Tritrichomonas musculus Genome.</title>
        <authorList>
            <person name="Alves-Ferreira E."/>
            <person name="Grigg M."/>
            <person name="Lorenzi H."/>
            <person name="Galac M."/>
        </authorList>
    </citation>
    <scope>NUCLEOTIDE SEQUENCE [LARGE SCALE GENOMIC DNA]</scope>
    <source>
        <strain evidence="8 9">EAF2021</strain>
    </source>
</reference>
<keyword evidence="3 4" id="KW-0067">ATP-binding</keyword>
<dbReference type="Gene3D" id="3.80.10.10">
    <property type="entry name" value="Ribonuclease Inhibitor"/>
    <property type="match status" value="2"/>
</dbReference>
<dbReference type="SUPFAM" id="SSF56112">
    <property type="entry name" value="Protein kinase-like (PK-like)"/>
    <property type="match status" value="1"/>
</dbReference>